<feature type="transmembrane region" description="Helical" evidence="1">
    <location>
        <begin position="70"/>
        <end position="93"/>
    </location>
</feature>
<feature type="transmembrane region" description="Helical" evidence="1">
    <location>
        <begin position="183"/>
        <end position="203"/>
    </location>
</feature>
<comment type="caution">
    <text evidence="2">The sequence shown here is derived from an EMBL/GenBank/DDBJ whole genome shotgun (WGS) entry which is preliminary data.</text>
</comment>
<feature type="transmembrane region" description="Helical" evidence="1">
    <location>
        <begin position="349"/>
        <end position="369"/>
    </location>
</feature>
<keyword evidence="1" id="KW-1133">Transmembrane helix</keyword>
<reference evidence="2 3" key="1">
    <citation type="submission" date="2019-08" db="EMBL/GenBank/DDBJ databases">
        <title>Identification of a novel species of the genus Boseongicola.</title>
        <authorList>
            <person name="Zhang X.-Q."/>
        </authorList>
    </citation>
    <scope>NUCLEOTIDE SEQUENCE [LARGE SCALE GENOMIC DNA]</scope>
    <source>
        <strain evidence="2 3">HY14</strain>
    </source>
</reference>
<feature type="transmembrane region" description="Helical" evidence="1">
    <location>
        <begin position="143"/>
        <end position="163"/>
    </location>
</feature>
<feature type="transmembrane region" description="Helical" evidence="1">
    <location>
        <begin position="215"/>
        <end position="236"/>
    </location>
</feature>
<organism evidence="2 3">
    <name type="scientific">Maritimibacter fusiformis</name>
    <dbReference type="NCBI Taxonomy" id="2603819"/>
    <lineage>
        <taxon>Bacteria</taxon>
        <taxon>Pseudomonadati</taxon>
        <taxon>Pseudomonadota</taxon>
        <taxon>Alphaproteobacteria</taxon>
        <taxon>Rhodobacterales</taxon>
        <taxon>Roseobacteraceae</taxon>
        <taxon>Maritimibacter</taxon>
    </lineage>
</organism>
<dbReference type="RefSeq" id="WP_148377430.1">
    <property type="nucleotide sequence ID" value="NZ_VSIY01000005.1"/>
</dbReference>
<keyword evidence="1" id="KW-0472">Membrane</keyword>
<evidence type="ECO:0000256" key="1">
    <source>
        <dbReference type="SAM" id="Phobius"/>
    </source>
</evidence>
<proteinExistence type="predicted"/>
<name>A0A5D0RJH9_9RHOB</name>
<feature type="transmembrane region" description="Helical" evidence="1">
    <location>
        <begin position="242"/>
        <end position="267"/>
    </location>
</feature>
<gene>
    <name evidence="2" type="ORF">FVF75_07865</name>
</gene>
<dbReference type="AlphaFoldDB" id="A0A5D0RJH9"/>
<sequence length="584" mass="61979">MAHSQDAGDVSRRVTLALVGAAAGVTLYVLLVELPDRSDNTRLVLTLASLVGGFFALLLAAIGPVELGRAVIASGAVAALSSGLVTWASFRFADAEDFLSAGHGLAAYSLLVALPLPFLIAAARPDEGWRDFPALFTYAWETVVRYLVAWAFTGVVWGVILLSDQVLGLVGIDLIERLIDIDGVPWGVTGVALGLSMAVSFELRGLIRPDLVLRLMRLLLPVVLAVSVVFLIAAPINGLSRLFGGISAAATLMAMAIAAATLITVTLDRDDTRAARAAVLVWSARLTALILPVLGAMAAWAVMVRVNQYGWTPPRLAAATAAAVTLAYGLAYGVSVLRGKGWQGHIRQANVWLALMLIATAALWLSPLLNAERISANAQLARYQAGEIDAAGLDLWTLGHDWGRAGARALDRLRDESDPDLARHLALFDAAGSRHEYLRSLEGEAMPRQIEGLRNLLAVRPEGAVLPEGLFDGDRNMTHYLLEILTERCGETTPGGAPGCVAVVADFMPLSPGDEVLYFTLFNGAVEATAHAGTAFLRSEDDFTSYVFASDPGLIDRILAGDYRLAPVPLNMLVIDGHVAGVSP</sequence>
<protein>
    <submittedName>
        <fullName evidence="2">DUF4153 domain-containing protein</fullName>
    </submittedName>
</protein>
<feature type="transmembrane region" description="Helical" evidence="1">
    <location>
        <begin position="43"/>
        <end position="63"/>
    </location>
</feature>
<evidence type="ECO:0000313" key="2">
    <source>
        <dbReference type="EMBL" id="TYB81622.1"/>
    </source>
</evidence>
<dbReference type="Proteomes" id="UP000322080">
    <property type="component" value="Unassembled WGS sequence"/>
</dbReference>
<feature type="transmembrane region" description="Helical" evidence="1">
    <location>
        <begin position="12"/>
        <end position="31"/>
    </location>
</feature>
<feature type="transmembrane region" description="Helical" evidence="1">
    <location>
        <begin position="316"/>
        <end position="337"/>
    </location>
</feature>
<dbReference type="Pfam" id="PF13687">
    <property type="entry name" value="DUF4153"/>
    <property type="match status" value="1"/>
</dbReference>
<dbReference type="EMBL" id="VSIY01000005">
    <property type="protein sequence ID" value="TYB81622.1"/>
    <property type="molecule type" value="Genomic_DNA"/>
</dbReference>
<dbReference type="InterPro" id="IPR025291">
    <property type="entry name" value="DUF4153"/>
</dbReference>
<feature type="transmembrane region" description="Helical" evidence="1">
    <location>
        <begin position="279"/>
        <end position="304"/>
    </location>
</feature>
<evidence type="ECO:0000313" key="3">
    <source>
        <dbReference type="Proteomes" id="UP000322080"/>
    </source>
</evidence>
<keyword evidence="3" id="KW-1185">Reference proteome</keyword>
<keyword evidence="1" id="KW-0812">Transmembrane</keyword>
<feature type="transmembrane region" description="Helical" evidence="1">
    <location>
        <begin position="105"/>
        <end position="123"/>
    </location>
</feature>
<accession>A0A5D0RJH9</accession>